<sequence length="689" mass="75302">MAAPETLHVRNIVLVGQDGAGKTSLAEAMLYISGQTPRMGTTHDGKSFMDYDAEEIKRKFTMSTSIAPIPYKDYKINLLDTSGHPDFIGDTLATMQAAEMAMFVIDAVAGPQVMTDKLWREAEGMRLSRSVFINHIDRENANFDVIMAALHARFGSRLGAVTIPMGVDKDFKGVIDVLRMKARYFEGETERVEEIPAEYAAAAEAAREKLCDLVAEADEDLMMKYLDGDEQLTQEELESLFDKAIAQELFIPVFVGSTIIKQGIQGLMEDICTYFPHPTAHGAFRLADGGEIRVTKGDQQAAGFVFKTLSDPYVGRLSFVKVFSGTFAPGVELVNARTRKKERLGHVCIMKGKETIDVKGAMAGDIIVVPKLADTRTGDTLSHTGDIAIDPLPLPIPQYPVAIEAANKKEEDKLGTFLARVAENDPTVRIERREETHQTVITAMGEAQVETILHRLKDQADVEAVLVPVRIPYRETIRATAEAQGRHKKQTGGAGQFGDCWLRLEPNPGAGYEFVDAIKGGVIPGGLIPAVDKGVQEAMTEGFLAGYPMVDIKCTVYDGSYHSVDSNEMAFKTAARIGFRAACEQAKPVLLEPMADMSIAVGEEYAGAVMGDISTRRGRIIGTDSNDAGETIILVRVPYAEVVTYTKDLRSISRGSGSYSIELNGYEQAPHDVQDRLVKAYQEKRAAGN</sequence>
<dbReference type="Proteomes" id="UP000267368">
    <property type="component" value="Unassembled WGS sequence"/>
</dbReference>
<organism evidence="4 5">
    <name type="scientific">Slackia faecicanis</name>
    <dbReference type="NCBI Taxonomy" id="255723"/>
    <lineage>
        <taxon>Bacteria</taxon>
        <taxon>Bacillati</taxon>
        <taxon>Actinomycetota</taxon>
        <taxon>Coriobacteriia</taxon>
        <taxon>Eggerthellales</taxon>
        <taxon>Eggerthellaceae</taxon>
        <taxon>Slackia</taxon>
    </lineage>
</organism>
<name>A0A3N0ADK8_9ACTN</name>
<dbReference type="InterPro" id="IPR005225">
    <property type="entry name" value="Small_GTP-bd"/>
</dbReference>
<evidence type="ECO:0000313" key="5">
    <source>
        <dbReference type="Proteomes" id="UP000267368"/>
    </source>
</evidence>
<dbReference type="InterPro" id="IPR041095">
    <property type="entry name" value="EFG_II"/>
</dbReference>
<dbReference type="InterPro" id="IPR035647">
    <property type="entry name" value="EFG_III/V"/>
</dbReference>
<dbReference type="PROSITE" id="PS51722">
    <property type="entry name" value="G_TR_2"/>
    <property type="match status" value="1"/>
</dbReference>
<evidence type="ECO:0000256" key="1">
    <source>
        <dbReference type="ARBA" id="ARBA00022741"/>
    </source>
</evidence>
<dbReference type="CDD" id="cd01434">
    <property type="entry name" value="EFG_mtEFG1_IV"/>
    <property type="match status" value="1"/>
</dbReference>
<dbReference type="InterPro" id="IPR000640">
    <property type="entry name" value="EFG_V-like"/>
</dbReference>
<gene>
    <name evidence="4" type="ORF">DMP07_07760</name>
</gene>
<dbReference type="InterPro" id="IPR053905">
    <property type="entry name" value="EF-G-like_DII"/>
</dbReference>
<dbReference type="InterPro" id="IPR000795">
    <property type="entry name" value="T_Tr_GTP-bd_dom"/>
</dbReference>
<dbReference type="Gene3D" id="3.30.230.10">
    <property type="match status" value="1"/>
</dbReference>
<dbReference type="RefSeq" id="WP_123198581.1">
    <property type="nucleotide sequence ID" value="NZ_QICB01000007.1"/>
</dbReference>
<reference evidence="5" key="1">
    <citation type="submission" date="2018-05" db="EMBL/GenBank/DDBJ databases">
        <title>Genome Sequencing of selected type strains of the family Eggerthellaceae.</title>
        <authorList>
            <person name="Danylec N."/>
            <person name="Stoll D.A."/>
            <person name="Doetsch A."/>
            <person name="Huch M."/>
        </authorList>
    </citation>
    <scope>NUCLEOTIDE SEQUENCE [LARGE SCALE GENOMIC DNA]</scope>
    <source>
        <strain evidence="5">DSM 17537</strain>
    </source>
</reference>
<dbReference type="SMART" id="SM00838">
    <property type="entry name" value="EFG_C"/>
    <property type="match status" value="1"/>
</dbReference>
<dbReference type="Gene3D" id="3.40.50.300">
    <property type="entry name" value="P-loop containing nucleotide triphosphate hydrolases"/>
    <property type="match status" value="1"/>
</dbReference>
<dbReference type="Pfam" id="PF14492">
    <property type="entry name" value="EFG_III"/>
    <property type="match status" value="1"/>
</dbReference>
<keyword evidence="4" id="KW-0251">Elongation factor</keyword>
<dbReference type="CDD" id="cd04088">
    <property type="entry name" value="EFG_mtEFG_II"/>
    <property type="match status" value="1"/>
</dbReference>
<dbReference type="SUPFAM" id="SSF52540">
    <property type="entry name" value="P-loop containing nucleoside triphosphate hydrolases"/>
    <property type="match status" value="1"/>
</dbReference>
<dbReference type="SUPFAM" id="SSF54980">
    <property type="entry name" value="EF-G C-terminal domain-like"/>
    <property type="match status" value="2"/>
</dbReference>
<evidence type="ECO:0000313" key="4">
    <source>
        <dbReference type="EMBL" id="RNL18838.1"/>
    </source>
</evidence>
<dbReference type="InterPro" id="IPR047872">
    <property type="entry name" value="EFG_IV"/>
</dbReference>
<evidence type="ECO:0000259" key="3">
    <source>
        <dbReference type="PROSITE" id="PS51722"/>
    </source>
</evidence>
<dbReference type="InterPro" id="IPR035649">
    <property type="entry name" value="EFG_V"/>
</dbReference>
<dbReference type="Gene3D" id="3.30.70.870">
    <property type="entry name" value="Elongation Factor G (Translational Gtpase), domain 3"/>
    <property type="match status" value="1"/>
</dbReference>
<dbReference type="GO" id="GO:0032790">
    <property type="term" value="P:ribosome disassembly"/>
    <property type="evidence" value="ECO:0007669"/>
    <property type="project" value="TreeGrafter"/>
</dbReference>
<proteinExistence type="predicted"/>
<dbReference type="AlphaFoldDB" id="A0A3N0ADK8"/>
<protein>
    <submittedName>
        <fullName evidence="4">Elongation factor G</fullName>
    </submittedName>
</protein>
<feature type="domain" description="Tr-type G" evidence="3">
    <location>
        <begin position="7"/>
        <end position="279"/>
    </location>
</feature>
<dbReference type="Gene3D" id="2.40.30.10">
    <property type="entry name" value="Translation factors"/>
    <property type="match status" value="1"/>
</dbReference>
<dbReference type="CDD" id="cd03713">
    <property type="entry name" value="EFG_mtEFG_C"/>
    <property type="match status" value="1"/>
</dbReference>
<keyword evidence="4" id="KW-0648">Protein biosynthesis</keyword>
<dbReference type="EMBL" id="QICB01000007">
    <property type="protein sequence ID" value="RNL18838.1"/>
    <property type="molecule type" value="Genomic_DNA"/>
</dbReference>
<dbReference type="FunFam" id="3.30.230.10:FF:000003">
    <property type="entry name" value="Elongation factor G"/>
    <property type="match status" value="1"/>
</dbReference>
<evidence type="ECO:0000256" key="2">
    <source>
        <dbReference type="ARBA" id="ARBA00023134"/>
    </source>
</evidence>
<keyword evidence="2" id="KW-0342">GTP-binding</keyword>
<accession>A0A3N0ADK8</accession>
<dbReference type="InterPro" id="IPR027417">
    <property type="entry name" value="P-loop_NTPase"/>
</dbReference>
<dbReference type="InterPro" id="IPR005517">
    <property type="entry name" value="Transl_elong_EFG/EF2_IV"/>
</dbReference>
<dbReference type="NCBIfam" id="TIGR00231">
    <property type="entry name" value="small_GTP"/>
    <property type="match status" value="1"/>
</dbReference>
<dbReference type="FunFam" id="3.30.70.240:FF:000001">
    <property type="entry name" value="Elongation factor G"/>
    <property type="match status" value="1"/>
</dbReference>
<dbReference type="Pfam" id="PF22042">
    <property type="entry name" value="EF-G_D2"/>
    <property type="match status" value="1"/>
</dbReference>
<dbReference type="Pfam" id="PF03764">
    <property type="entry name" value="EFG_IV"/>
    <property type="match status" value="1"/>
</dbReference>
<dbReference type="SMART" id="SM00889">
    <property type="entry name" value="EFG_IV"/>
    <property type="match status" value="1"/>
</dbReference>
<dbReference type="InterPro" id="IPR009000">
    <property type="entry name" value="Transl_B-barrel_sf"/>
</dbReference>
<keyword evidence="5" id="KW-1185">Reference proteome</keyword>
<dbReference type="SUPFAM" id="SSF50447">
    <property type="entry name" value="Translation proteins"/>
    <property type="match status" value="1"/>
</dbReference>
<keyword evidence="1" id="KW-0547">Nucleotide-binding</keyword>
<dbReference type="NCBIfam" id="NF009381">
    <property type="entry name" value="PRK12740.1-5"/>
    <property type="match status" value="1"/>
</dbReference>
<dbReference type="Pfam" id="PF00679">
    <property type="entry name" value="EFG_C"/>
    <property type="match status" value="1"/>
</dbReference>
<dbReference type="SUPFAM" id="SSF54211">
    <property type="entry name" value="Ribosomal protein S5 domain 2-like"/>
    <property type="match status" value="1"/>
</dbReference>
<dbReference type="Gene3D" id="3.30.70.240">
    <property type="match status" value="1"/>
</dbReference>
<dbReference type="PANTHER" id="PTHR43261">
    <property type="entry name" value="TRANSLATION ELONGATION FACTOR G-RELATED"/>
    <property type="match status" value="1"/>
</dbReference>
<dbReference type="InterPro" id="IPR020568">
    <property type="entry name" value="Ribosomal_Su5_D2-typ_SF"/>
</dbReference>
<dbReference type="InterPro" id="IPR014721">
    <property type="entry name" value="Ribsml_uS5_D2-typ_fold_subgr"/>
</dbReference>
<dbReference type="GO" id="GO:0005525">
    <property type="term" value="F:GTP binding"/>
    <property type="evidence" value="ECO:0007669"/>
    <property type="project" value="UniProtKB-KW"/>
</dbReference>
<comment type="caution">
    <text evidence="4">The sequence shown here is derived from an EMBL/GenBank/DDBJ whole genome shotgun (WGS) entry which is preliminary data.</text>
</comment>
<dbReference type="Pfam" id="PF00009">
    <property type="entry name" value="GTP_EFTU"/>
    <property type="match status" value="1"/>
</dbReference>
<dbReference type="GO" id="GO:0003924">
    <property type="term" value="F:GTPase activity"/>
    <property type="evidence" value="ECO:0007669"/>
    <property type="project" value="InterPro"/>
</dbReference>
<dbReference type="PANTHER" id="PTHR43261:SF6">
    <property type="entry name" value="ELONGATION FACTOR G-LIKE PROTEIN"/>
    <property type="match status" value="1"/>
</dbReference>
<dbReference type="OrthoDB" id="9801472at2"/>
<dbReference type="NCBIfam" id="NF009891">
    <property type="entry name" value="PRK13351.1-1"/>
    <property type="match status" value="1"/>
</dbReference>
<dbReference type="GO" id="GO:0003746">
    <property type="term" value="F:translation elongation factor activity"/>
    <property type="evidence" value="ECO:0007669"/>
    <property type="project" value="UniProtKB-KW"/>
</dbReference>